<keyword evidence="4 8" id="KW-0812">Transmembrane</keyword>
<accession>G0NSA2</accession>
<protein>
    <submittedName>
        <fullName evidence="9">Uncharacterized protein</fullName>
    </submittedName>
</protein>
<dbReference type="PANTHER" id="PTHR10778:SF10">
    <property type="entry name" value="SOLUTE CARRIER FAMILY 35 MEMBER B1"/>
    <property type="match status" value="1"/>
</dbReference>
<dbReference type="Gene3D" id="1.10.3730.20">
    <property type="match status" value="1"/>
</dbReference>
<feature type="transmembrane region" description="Helical" evidence="8">
    <location>
        <begin position="211"/>
        <end position="233"/>
    </location>
</feature>
<dbReference type="InParanoid" id="G0NSA2"/>
<dbReference type="FunFam" id="1.10.3730.20:FF:000027">
    <property type="entry name" value="Yeast Homolog UDP-Gal Transporter"/>
    <property type="match status" value="1"/>
</dbReference>
<dbReference type="AlphaFoldDB" id="G0NSA2"/>
<sequence length="360" mass="40634">MTKGHEPPGRSWLAESYHFLICAGGILVCYFVFGIQQERIVQGKYELPDESTEKFTFTQALVFFLCTGNTIYAYLIKKKSETDNVPAKMYAASAASYLLAMIASNQALQYLPYPTQVLAKSCKPIPVMIFGVLFAHKRYHWRKYCYVLMIVIGVAMFLYKDKKAADQKDFGFGEALLIFSLAMDGTTTSIQDRIKKSYQRTGTSMMFYTNLYSSLYLSAGLLVTGELWSFFYFVQRHPYVFWDLIGLAIASCLGQWCIFKTIEEFSPLTCSIVTTTRKLFTIIISVSWRMRKMRSFAKNSKFGGNSKFQVLFMNHPLSGRQILATTVVFSALTADVVDGKLSGAATHKPLATAEPKAHTK</sequence>
<comment type="subcellular location">
    <subcellularLocation>
        <location evidence="1">Endoplasmic reticulum membrane</location>
        <topology evidence="1">Multi-pass membrane protein</topology>
    </subcellularLocation>
</comment>
<dbReference type="Proteomes" id="UP000008068">
    <property type="component" value="Unassembled WGS sequence"/>
</dbReference>
<evidence type="ECO:0000256" key="2">
    <source>
        <dbReference type="ARBA" id="ARBA00010694"/>
    </source>
</evidence>
<dbReference type="OMA" id="VCLQWSF"/>
<feature type="transmembrane region" description="Helical" evidence="8">
    <location>
        <begin position="239"/>
        <end position="259"/>
    </location>
</feature>
<feature type="transmembrane region" description="Helical" evidence="8">
    <location>
        <begin position="12"/>
        <end position="35"/>
    </location>
</feature>
<keyword evidence="6 8" id="KW-1133">Transmembrane helix</keyword>
<dbReference type="InterPro" id="IPR037185">
    <property type="entry name" value="EmrE-like"/>
</dbReference>
<keyword evidence="5" id="KW-0256">Endoplasmic reticulum</keyword>
<dbReference type="PANTHER" id="PTHR10778">
    <property type="entry name" value="SOLUTE CARRIER FAMILY 35 MEMBER B"/>
    <property type="match status" value="1"/>
</dbReference>
<dbReference type="GO" id="GO:0005789">
    <property type="term" value="C:endoplasmic reticulum membrane"/>
    <property type="evidence" value="ECO:0007669"/>
    <property type="project" value="UniProtKB-SubCell"/>
</dbReference>
<evidence type="ECO:0000256" key="1">
    <source>
        <dbReference type="ARBA" id="ARBA00004477"/>
    </source>
</evidence>
<keyword evidence="10" id="KW-1185">Reference proteome</keyword>
<evidence type="ECO:0000256" key="7">
    <source>
        <dbReference type="ARBA" id="ARBA00023136"/>
    </source>
</evidence>
<feature type="transmembrane region" description="Helical" evidence="8">
    <location>
        <begin position="143"/>
        <end position="159"/>
    </location>
</feature>
<evidence type="ECO:0000256" key="6">
    <source>
        <dbReference type="ARBA" id="ARBA00022989"/>
    </source>
</evidence>
<dbReference type="STRING" id="135651.G0NSA2"/>
<evidence type="ECO:0000256" key="3">
    <source>
        <dbReference type="ARBA" id="ARBA00022448"/>
    </source>
</evidence>
<feature type="transmembrane region" description="Helical" evidence="8">
    <location>
        <begin position="87"/>
        <end position="105"/>
    </location>
</feature>
<comment type="similarity">
    <text evidence="2">Belongs to the nucleotide-sugar transporter family. SLC35B subfamily.</text>
</comment>
<evidence type="ECO:0000256" key="4">
    <source>
        <dbReference type="ARBA" id="ARBA00022692"/>
    </source>
</evidence>
<dbReference type="InterPro" id="IPR013657">
    <property type="entry name" value="SCL35B1-4/HUT1"/>
</dbReference>
<proteinExistence type="inferred from homology"/>
<evidence type="ECO:0000256" key="8">
    <source>
        <dbReference type="SAM" id="Phobius"/>
    </source>
</evidence>
<dbReference type="Pfam" id="PF08449">
    <property type="entry name" value="UAA"/>
    <property type="match status" value="1"/>
</dbReference>
<dbReference type="FunCoup" id="G0NSA2">
    <property type="interactions" value="2852"/>
</dbReference>
<evidence type="ECO:0000256" key="5">
    <source>
        <dbReference type="ARBA" id="ARBA00022824"/>
    </source>
</evidence>
<dbReference type="OrthoDB" id="78344at2759"/>
<dbReference type="EMBL" id="GL379937">
    <property type="protein sequence ID" value="EGT36716.1"/>
    <property type="molecule type" value="Genomic_DNA"/>
</dbReference>
<organism evidence="10">
    <name type="scientific">Caenorhabditis brenneri</name>
    <name type="common">Nematode worm</name>
    <dbReference type="NCBI Taxonomy" id="135651"/>
    <lineage>
        <taxon>Eukaryota</taxon>
        <taxon>Metazoa</taxon>
        <taxon>Ecdysozoa</taxon>
        <taxon>Nematoda</taxon>
        <taxon>Chromadorea</taxon>
        <taxon>Rhabditida</taxon>
        <taxon>Rhabditina</taxon>
        <taxon>Rhabditomorpha</taxon>
        <taxon>Rhabditoidea</taxon>
        <taxon>Rhabditidae</taxon>
        <taxon>Peloderinae</taxon>
        <taxon>Caenorhabditis</taxon>
    </lineage>
</organism>
<feature type="transmembrane region" description="Helical" evidence="8">
    <location>
        <begin position="55"/>
        <end position="75"/>
    </location>
</feature>
<dbReference type="GO" id="GO:0005460">
    <property type="term" value="F:UDP-glucose transmembrane transporter activity"/>
    <property type="evidence" value="ECO:0007669"/>
    <property type="project" value="TreeGrafter"/>
</dbReference>
<gene>
    <name evidence="9" type="ORF">CAEBREN_21913</name>
</gene>
<evidence type="ECO:0000313" key="9">
    <source>
        <dbReference type="EMBL" id="EGT36716.1"/>
    </source>
</evidence>
<name>G0NSA2_CAEBE</name>
<dbReference type="GO" id="GO:0000139">
    <property type="term" value="C:Golgi membrane"/>
    <property type="evidence" value="ECO:0007669"/>
    <property type="project" value="TreeGrafter"/>
</dbReference>
<dbReference type="SUPFAM" id="SSF103481">
    <property type="entry name" value="Multidrug resistance efflux transporter EmrE"/>
    <property type="match status" value="1"/>
</dbReference>
<evidence type="ECO:0000313" key="10">
    <source>
        <dbReference type="Proteomes" id="UP000008068"/>
    </source>
</evidence>
<keyword evidence="7 8" id="KW-0472">Membrane</keyword>
<dbReference type="eggNOG" id="KOG1580">
    <property type="taxonomic scope" value="Eukaryota"/>
</dbReference>
<keyword evidence="3" id="KW-0813">Transport</keyword>
<dbReference type="HOGENOM" id="CLU_036019_1_0_1"/>
<reference evidence="10" key="1">
    <citation type="submission" date="2011-07" db="EMBL/GenBank/DDBJ databases">
        <authorList>
            <consortium name="Caenorhabditis brenneri Sequencing and Analysis Consortium"/>
            <person name="Wilson R.K."/>
        </authorList>
    </citation>
    <scope>NUCLEOTIDE SEQUENCE [LARGE SCALE GENOMIC DNA]</scope>
    <source>
        <strain evidence="10">PB2801</strain>
    </source>
</reference>
<dbReference type="GO" id="GO:0005459">
    <property type="term" value="F:UDP-galactose transmembrane transporter activity"/>
    <property type="evidence" value="ECO:0007669"/>
    <property type="project" value="TreeGrafter"/>
</dbReference>